<dbReference type="PANTHER" id="PTHR11571:SF252">
    <property type="entry name" value="GLUTATHIONE S-TRANSFERASE"/>
    <property type="match status" value="1"/>
</dbReference>
<evidence type="ECO:0000256" key="2">
    <source>
        <dbReference type="ARBA" id="ARBA00022679"/>
    </source>
</evidence>
<dbReference type="GO" id="GO:0004364">
    <property type="term" value="F:glutathione transferase activity"/>
    <property type="evidence" value="ECO:0007669"/>
    <property type="project" value="UniProtKB-EC"/>
</dbReference>
<dbReference type="InterPro" id="IPR050213">
    <property type="entry name" value="GST_superfamily"/>
</dbReference>
<name>A0A4W5LF70_9TELE</name>
<dbReference type="Gene3D" id="1.20.1050.130">
    <property type="match status" value="1"/>
</dbReference>
<feature type="domain" description="GST C-terminal" evidence="4">
    <location>
        <begin position="84"/>
        <end position="224"/>
    </location>
</feature>
<evidence type="ECO:0000313" key="6">
    <source>
        <dbReference type="Proteomes" id="UP000314982"/>
    </source>
</evidence>
<dbReference type="InterPro" id="IPR004045">
    <property type="entry name" value="Glutathione_S-Trfase_N"/>
</dbReference>
<accession>A0A4W5LF70</accession>
<dbReference type="SFLD" id="SFLDG01205">
    <property type="entry name" value="AMPS.1"/>
    <property type="match status" value="1"/>
</dbReference>
<dbReference type="EC" id="2.5.1.18" evidence="1"/>
<evidence type="ECO:0000256" key="1">
    <source>
        <dbReference type="ARBA" id="ARBA00012452"/>
    </source>
</evidence>
<dbReference type="InterPro" id="IPR036282">
    <property type="entry name" value="Glutathione-S-Trfase_C_sf"/>
</dbReference>
<dbReference type="STRING" id="62062.ENSHHUP00000024175"/>
<evidence type="ECO:0000313" key="5">
    <source>
        <dbReference type="Ensembl" id="ENSHHUP00000024175.1"/>
    </source>
</evidence>
<dbReference type="SUPFAM" id="SSF52833">
    <property type="entry name" value="Thioredoxin-like"/>
    <property type="match status" value="1"/>
</dbReference>
<dbReference type="AlphaFoldDB" id="A0A4W5LF70"/>
<keyword evidence="6" id="KW-1185">Reference proteome</keyword>
<dbReference type="PANTHER" id="PTHR11571">
    <property type="entry name" value="GLUTATHIONE S-TRANSFERASE"/>
    <property type="match status" value="1"/>
</dbReference>
<dbReference type="InterPro" id="IPR010987">
    <property type="entry name" value="Glutathione-S-Trfase_C-like"/>
</dbReference>
<proteinExistence type="predicted"/>
<keyword evidence="2" id="KW-0808">Transferase</keyword>
<organism evidence="5 6">
    <name type="scientific">Hucho hucho</name>
    <name type="common">huchen</name>
    <dbReference type="NCBI Taxonomy" id="62062"/>
    <lineage>
        <taxon>Eukaryota</taxon>
        <taxon>Metazoa</taxon>
        <taxon>Chordata</taxon>
        <taxon>Craniata</taxon>
        <taxon>Vertebrata</taxon>
        <taxon>Euteleostomi</taxon>
        <taxon>Actinopterygii</taxon>
        <taxon>Neopterygii</taxon>
        <taxon>Teleostei</taxon>
        <taxon>Protacanthopterygii</taxon>
        <taxon>Salmoniformes</taxon>
        <taxon>Salmonidae</taxon>
        <taxon>Salmoninae</taxon>
        <taxon>Hucho</taxon>
    </lineage>
</organism>
<dbReference type="InterPro" id="IPR004046">
    <property type="entry name" value="GST_C"/>
</dbReference>
<reference evidence="5" key="2">
    <citation type="submission" date="2025-08" db="UniProtKB">
        <authorList>
            <consortium name="Ensembl"/>
        </authorList>
    </citation>
    <scope>IDENTIFICATION</scope>
</reference>
<dbReference type="SFLD" id="SFLDS00019">
    <property type="entry name" value="Glutathione_Transferase_(cytos"/>
    <property type="match status" value="1"/>
</dbReference>
<evidence type="ECO:0000259" key="4">
    <source>
        <dbReference type="PROSITE" id="PS50405"/>
    </source>
</evidence>
<protein>
    <recommendedName>
        <fullName evidence="1">glutathione transferase</fullName>
        <ecNumber evidence="1">2.5.1.18</ecNumber>
    </recommendedName>
</protein>
<dbReference type="PROSITE" id="PS50405">
    <property type="entry name" value="GST_CTER"/>
    <property type="match status" value="1"/>
</dbReference>
<dbReference type="Ensembl" id="ENSHHUT00000025082.1">
    <property type="protein sequence ID" value="ENSHHUP00000024175.1"/>
    <property type="gene ID" value="ENSHHUG00000015126.1"/>
</dbReference>
<dbReference type="InterPro" id="IPR036249">
    <property type="entry name" value="Thioredoxin-like_sf"/>
</dbReference>
<dbReference type="PROSITE" id="PS50404">
    <property type="entry name" value="GST_NTER"/>
    <property type="match status" value="1"/>
</dbReference>
<dbReference type="CDD" id="cd03039">
    <property type="entry name" value="GST_N_Sigma_like"/>
    <property type="match status" value="1"/>
</dbReference>
<dbReference type="Proteomes" id="UP000314982">
    <property type="component" value="Unassembled WGS sequence"/>
</dbReference>
<dbReference type="SFLD" id="SFLDG00363">
    <property type="entry name" value="AMPS_(cytGST):_Alpha-__Mu-__Pi"/>
    <property type="match status" value="1"/>
</dbReference>
<sequence>FCGLVLLQLTYFSIPGRAELIRLVLAYGHVAFDDIRLSFPEYFEKKSSLDLPFGQVPTLRVNDKVTYAQSLAIARYAAKLAGLYPADALLALEADAVVDAILELVNVVVDAVFKTKDETLRATKFEAINDEIFPRMLQQLEARVAGPYFTGAQITFADVYLLDFFLNTLSNDSVTIRLAEYPKLQAIVDRTRALPQLQQHLTDKPPCEVGMVRSLGEKGRHGAP</sequence>
<dbReference type="Pfam" id="PF14497">
    <property type="entry name" value="GST_C_3"/>
    <property type="match status" value="1"/>
</dbReference>
<dbReference type="Pfam" id="PF02798">
    <property type="entry name" value="GST_N"/>
    <property type="match status" value="1"/>
</dbReference>
<reference evidence="5" key="3">
    <citation type="submission" date="2025-09" db="UniProtKB">
        <authorList>
            <consortium name="Ensembl"/>
        </authorList>
    </citation>
    <scope>IDENTIFICATION</scope>
</reference>
<feature type="domain" description="GST N-terminal" evidence="3">
    <location>
        <begin position="5"/>
        <end position="85"/>
    </location>
</feature>
<dbReference type="SUPFAM" id="SSF47616">
    <property type="entry name" value="GST C-terminal domain-like"/>
    <property type="match status" value="1"/>
</dbReference>
<reference evidence="6" key="1">
    <citation type="submission" date="2018-06" db="EMBL/GenBank/DDBJ databases">
        <title>Genome assembly of Danube salmon.</title>
        <authorList>
            <person name="Macqueen D.J."/>
            <person name="Gundappa M.K."/>
        </authorList>
    </citation>
    <scope>NUCLEOTIDE SEQUENCE [LARGE SCALE GENOMIC DNA]</scope>
</reference>
<dbReference type="InterPro" id="IPR040079">
    <property type="entry name" value="Glutathione_S-Trfase"/>
</dbReference>
<evidence type="ECO:0000259" key="3">
    <source>
        <dbReference type="PROSITE" id="PS50404"/>
    </source>
</evidence>
<dbReference type="GO" id="GO:0006749">
    <property type="term" value="P:glutathione metabolic process"/>
    <property type="evidence" value="ECO:0007669"/>
    <property type="project" value="TreeGrafter"/>
</dbReference>